<evidence type="ECO:0000313" key="3">
    <source>
        <dbReference type="EMBL" id="KAK1642173.1"/>
    </source>
</evidence>
<feature type="domain" description="DUF4283" evidence="2">
    <location>
        <begin position="80"/>
        <end position="160"/>
    </location>
</feature>
<name>A0AAD8RZK1_LOLMU</name>
<dbReference type="EMBL" id="JAUUTY010000004">
    <property type="protein sequence ID" value="KAK1642173.1"/>
    <property type="molecule type" value="Genomic_DNA"/>
</dbReference>
<dbReference type="AlphaFoldDB" id="A0AAD8RZK1"/>
<dbReference type="Proteomes" id="UP001231189">
    <property type="component" value="Unassembled WGS sequence"/>
</dbReference>
<comment type="caution">
    <text evidence="3">The sequence shown here is derived from an EMBL/GenBank/DDBJ whole genome shotgun (WGS) entry which is preliminary data.</text>
</comment>
<dbReference type="PANTHER" id="PTHR31286:SF166">
    <property type="entry name" value="OS01G0177800 PROTEIN"/>
    <property type="match status" value="1"/>
</dbReference>
<evidence type="ECO:0000313" key="4">
    <source>
        <dbReference type="Proteomes" id="UP001231189"/>
    </source>
</evidence>
<sequence>MAAKADAVEANNIGGGAGRSVAIQSGDRPSKDPSGSPRPAVGSANGDGMAEMLQKMKLTPQESKAFVLEDTMDDDFGCPEWAIVGKVLAPNTYHISTIGAALRPAWGNPKGLEMRAMGTNQFMAEFACEKDKLRVLDGSPWHVSKHAVILSEFDKNLRPHEYRFEELTVWARFLSLPFGLMNDRWGKNLAECVGKVVKMDVDGKGKAWGDYLRVRLMTHKYRGCIVVSSISKNVDPNEEQKVLTSSFDDGFTVNAHRQVFRGFDVTDE</sequence>
<evidence type="ECO:0000256" key="1">
    <source>
        <dbReference type="SAM" id="MobiDB-lite"/>
    </source>
</evidence>
<dbReference type="InterPro" id="IPR040256">
    <property type="entry name" value="At4g02000-like"/>
</dbReference>
<gene>
    <name evidence="3" type="ORF">QYE76_059978</name>
</gene>
<evidence type="ECO:0000259" key="2">
    <source>
        <dbReference type="Pfam" id="PF14111"/>
    </source>
</evidence>
<reference evidence="3" key="1">
    <citation type="submission" date="2023-07" db="EMBL/GenBank/DDBJ databases">
        <title>A chromosome-level genome assembly of Lolium multiflorum.</title>
        <authorList>
            <person name="Chen Y."/>
            <person name="Copetti D."/>
            <person name="Kolliker R."/>
            <person name="Studer B."/>
        </authorList>
    </citation>
    <scope>NUCLEOTIDE SEQUENCE</scope>
    <source>
        <strain evidence="3">02402/16</strain>
        <tissue evidence="3">Leaf</tissue>
    </source>
</reference>
<dbReference type="Pfam" id="PF14111">
    <property type="entry name" value="DUF4283"/>
    <property type="match status" value="1"/>
</dbReference>
<protein>
    <recommendedName>
        <fullName evidence="2">DUF4283 domain-containing protein</fullName>
    </recommendedName>
</protein>
<organism evidence="3 4">
    <name type="scientific">Lolium multiflorum</name>
    <name type="common">Italian ryegrass</name>
    <name type="synonym">Lolium perenne subsp. multiflorum</name>
    <dbReference type="NCBI Taxonomy" id="4521"/>
    <lineage>
        <taxon>Eukaryota</taxon>
        <taxon>Viridiplantae</taxon>
        <taxon>Streptophyta</taxon>
        <taxon>Embryophyta</taxon>
        <taxon>Tracheophyta</taxon>
        <taxon>Spermatophyta</taxon>
        <taxon>Magnoliopsida</taxon>
        <taxon>Liliopsida</taxon>
        <taxon>Poales</taxon>
        <taxon>Poaceae</taxon>
        <taxon>BOP clade</taxon>
        <taxon>Pooideae</taxon>
        <taxon>Poodae</taxon>
        <taxon>Poeae</taxon>
        <taxon>Poeae Chloroplast Group 2 (Poeae type)</taxon>
        <taxon>Loliodinae</taxon>
        <taxon>Loliinae</taxon>
        <taxon>Lolium</taxon>
    </lineage>
</organism>
<dbReference type="PANTHER" id="PTHR31286">
    <property type="entry name" value="GLYCINE-RICH CELL WALL STRUCTURAL PROTEIN 1.8-LIKE"/>
    <property type="match status" value="1"/>
</dbReference>
<keyword evidence="4" id="KW-1185">Reference proteome</keyword>
<dbReference type="InterPro" id="IPR025558">
    <property type="entry name" value="DUF4283"/>
</dbReference>
<feature type="region of interest" description="Disordered" evidence="1">
    <location>
        <begin position="1"/>
        <end position="46"/>
    </location>
</feature>
<proteinExistence type="predicted"/>
<accession>A0AAD8RZK1</accession>